<accession>A0A2J6X5Z5</accession>
<dbReference type="Gene3D" id="3.30.870.10">
    <property type="entry name" value="Endonuclease Chain A"/>
    <property type="match status" value="1"/>
</dbReference>
<dbReference type="InterPro" id="IPR027417">
    <property type="entry name" value="P-loop_NTPase"/>
</dbReference>
<dbReference type="CDD" id="cd09117">
    <property type="entry name" value="PLDc_Bfil_DEXD_like"/>
    <property type="match status" value="1"/>
</dbReference>
<dbReference type="PROSITE" id="PS50035">
    <property type="entry name" value="PLD"/>
    <property type="match status" value="1"/>
</dbReference>
<feature type="domain" description="PLD phosphodiesterase" evidence="1">
    <location>
        <begin position="112"/>
        <end position="142"/>
    </location>
</feature>
<dbReference type="Pfam" id="PF13091">
    <property type="entry name" value="PLDc_2"/>
    <property type="match status" value="1"/>
</dbReference>
<evidence type="ECO:0000313" key="2">
    <source>
        <dbReference type="EMBL" id="PMP82086.1"/>
    </source>
</evidence>
<protein>
    <recommendedName>
        <fullName evidence="1">PLD phosphodiesterase domain-containing protein</fullName>
    </recommendedName>
</protein>
<sequence>MDMDKLSLFSDNRIRYLNIILNDEIFEGNFKDLLKGFDELRAITFVSSPKTFFDLSKEFQKIILVLGIEDNDAIRSFDGINPESITDFLNDLDKSTIESIKDQKIEVRYAPLGNTIHSKIFLLRNKKQKRLMVGSANLTQNALSNNSQFEDILVYDEEYNPKIISIFEKRFEYIYSKTIDFIPERYKNSKEAVISFASAEDNIELIKELAEKNKLVGISSEVLEKITIPNFEAQSVNIDIEHRKAKISKKIFDEITKKTKNGLIFLPKDQIEKKKSAFIDLMEHKKDKEEGDARAGITYNPADGLLYLSDKTIYSKKIEDKNEIAFFLDKIEKFIEAYRIFTIGTEEEKFETQIRVFEAILYTFVSPFIWELRKMYVDEKQSEALRADIPIFLLIAGKTQTGKTHILEFLKVMLGHKFYIFDKEVKPQNIKAYLESKEVFPLLIDEVSKQYFSSTSDISYKGEEFVKTMVNYLKDTHPCVIATTNNKFGVGSQVVRRIYYLEMKVSFDMKKREEMDDYHAEIIGDLNNNFFRDFLYRMATKLNQGYNVSHDFLKIGREIFKEYFDETGKRIPDWFNRSVLDDYMTKSRNIWKMLYDTKKDGFKVKGKEIYVDTRKVFGEDHYEKENAKNFLPSSIIKEDSVVLILDREGFFHFIEYKEKIIEKLKRVINK</sequence>
<dbReference type="GO" id="GO:0006793">
    <property type="term" value="P:phosphorus metabolic process"/>
    <property type="evidence" value="ECO:0007669"/>
    <property type="project" value="UniProtKB-ARBA"/>
</dbReference>
<gene>
    <name evidence="2" type="ORF">C0175_04260</name>
</gene>
<dbReference type="InterPro" id="IPR001736">
    <property type="entry name" value="PLipase_D/transphosphatidylase"/>
</dbReference>
<dbReference type="AlphaFoldDB" id="A0A2J6X5Z5"/>
<reference evidence="2 3" key="1">
    <citation type="submission" date="2018-01" db="EMBL/GenBank/DDBJ databases">
        <title>Metagenomic assembled genomes from two thermal pools in the Uzon Caldera, Kamchatka, Russia.</title>
        <authorList>
            <person name="Wilkins L."/>
            <person name="Ettinger C."/>
        </authorList>
    </citation>
    <scope>NUCLEOTIDE SEQUENCE [LARGE SCALE GENOMIC DNA]</scope>
    <source>
        <strain evidence="2">ARK-10</strain>
    </source>
</reference>
<comment type="caution">
    <text evidence="2">The sequence shown here is derived from an EMBL/GenBank/DDBJ whole genome shotgun (WGS) entry which is preliminary data.</text>
</comment>
<name>A0A2J6X5Z5_9BACT</name>
<evidence type="ECO:0000313" key="3">
    <source>
        <dbReference type="Proteomes" id="UP000236910"/>
    </source>
</evidence>
<evidence type="ECO:0000259" key="1">
    <source>
        <dbReference type="PROSITE" id="PS50035"/>
    </source>
</evidence>
<organism evidence="2 3">
    <name type="scientific">Caldisericum exile</name>
    <dbReference type="NCBI Taxonomy" id="693075"/>
    <lineage>
        <taxon>Bacteria</taxon>
        <taxon>Pseudomonadati</taxon>
        <taxon>Caldisericota/Cryosericota group</taxon>
        <taxon>Caldisericota</taxon>
        <taxon>Caldisericia</taxon>
        <taxon>Caldisericales</taxon>
        <taxon>Caldisericaceae</taxon>
        <taxon>Caldisericum</taxon>
    </lineage>
</organism>
<dbReference type="SUPFAM" id="SSF52540">
    <property type="entry name" value="P-loop containing nucleoside triphosphate hydrolases"/>
    <property type="match status" value="1"/>
</dbReference>
<proteinExistence type="predicted"/>
<dbReference type="EMBL" id="PNIX01000254">
    <property type="protein sequence ID" value="PMP82086.1"/>
    <property type="molecule type" value="Genomic_DNA"/>
</dbReference>
<dbReference type="Proteomes" id="UP000236910">
    <property type="component" value="Unassembled WGS sequence"/>
</dbReference>
<dbReference type="InterPro" id="IPR025202">
    <property type="entry name" value="PLD-like_dom"/>
</dbReference>
<dbReference type="SUPFAM" id="SSF56024">
    <property type="entry name" value="Phospholipase D/nuclease"/>
    <property type="match status" value="1"/>
</dbReference>
<dbReference type="GO" id="GO:0003824">
    <property type="term" value="F:catalytic activity"/>
    <property type="evidence" value="ECO:0007669"/>
    <property type="project" value="InterPro"/>
</dbReference>